<dbReference type="Proteomes" id="UP000261680">
    <property type="component" value="Unplaced"/>
</dbReference>
<dbReference type="InterPro" id="IPR027893">
    <property type="entry name" value="GON7_meta"/>
</dbReference>
<dbReference type="GeneID" id="103670040"/>
<feature type="region of interest" description="Disordered" evidence="1">
    <location>
        <begin position="50"/>
        <end position="100"/>
    </location>
</feature>
<keyword evidence="2" id="KW-1185">Reference proteome</keyword>
<dbReference type="AlphaFoldDB" id="A0A384CP97"/>
<dbReference type="PANTHER" id="PTHR37363:SF1">
    <property type="entry name" value="EKC_KEOPS COMPLEX SUBUNIT GON7"/>
    <property type="match status" value="1"/>
</dbReference>
<dbReference type="GO" id="GO:0000408">
    <property type="term" value="C:EKC/KEOPS complex"/>
    <property type="evidence" value="ECO:0007669"/>
    <property type="project" value="InterPro"/>
</dbReference>
<dbReference type="OrthoDB" id="8905128at2759"/>
<dbReference type="Pfam" id="PF15387">
    <property type="entry name" value="DUF4611"/>
    <property type="match status" value="1"/>
</dbReference>
<dbReference type="KEGG" id="umr:103670040"/>
<gene>
    <name evidence="3" type="primary">GON7</name>
</gene>
<evidence type="ECO:0000256" key="1">
    <source>
        <dbReference type="SAM" id="MobiDB-lite"/>
    </source>
</evidence>
<protein>
    <submittedName>
        <fullName evidence="3">EKC/KEOPS complex subunit GON7</fullName>
    </submittedName>
</protein>
<name>A0A384CP97_URSMA</name>
<evidence type="ECO:0000313" key="2">
    <source>
        <dbReference type="Proteomes" id="UP000261680"/>
    </source>
</evidence>
<dbReference type="STRING" id="29073.ENSUMAP00000006161"/>
<accession>A0A384CP97</accession>
<proteinExistence type="predicted"/>
<dbReference type="PANTHER" id="PTHR37363">
    <property type="entry name" value="EKC/KEOPS COMPLEX SUBUNIT GON7"/>
    <property type="match status" value="1"/>
</dbReference>
<dbReference type="RefSeq" id="XP_008696656.2">
    <property type="nucleotide sequence ID" value="XM_008698434.2"/>
</dbReference>
<evidence type="ECO:0000313" key="3">
    <source>
        <dbReference type="RefSeq" id="XP_008696656.2"/>
    </source>
</evidence>
<feature type="compositionally biased region" description="Acidic residues" evidence="1">
    <location>
        <begin position="66"/>
        <end position="81"/>
    </location>
</feature>
<reference evidence="3" key="1">
    <citation type="submission" date="2025-08" db="UniProtKB">
        <authorList>
            <consortium name="RefSeq"/>
        </authorList>
    </citation>
    <scope>IDENTIFICATION</scope>
    <source>
        <tissue evidence="3">Whole blood</tissue>
    </source>
</reference>
<sequence>MELLGEYVGLDGQQRVLRVPCEAPGDADPFQGLLSGVAQMRELVTELFGPLVQQETQDREAAAPEEAMDGDDEDDAEDDNNTDIRTNSDGPSAKRPKPPS</sequence>
<organism evidence="2 3">
    <name type="scientific">Ursus maritimus</name>
    <name type="common">Polar bear</name>
    <name type="synonym">Thalarctos maritimus</name>
    <dbReference type="NCBI Taxonomy" id="29073"/>
    <lineage>
        <taxon>Eukaryota</taxon>
        <taxon>Metazoa</taxon>
        <taxon>Chordata</taxon>
        <taxon>Craniata</taxon>
        <taxon>Vertebrata</taxon>
        <taxon>Euteleostomi</taxon>
        <taxon>Mammalia</taxon>
        <taxon>Eutheria</taxon>
        <taxon>Laurasiatheria</taxon>
        <taxon>Carnivora</taxon>
        <taxon>Caniformia</taxon>
        <taxon>Ursidae</taxon>
        <taxon>Ursus</taxon>
    </lineage>
</organism>
<dbReference type="CTD" id="84520"/>